<keyword evidence="1" id="KW-0732">Signal</keyword>
<dbReference type="RefSeq" id="WP_194182314.1">
    <property type="nucleotide sequence ID" value="NZ_JADGIK010000002.1"/>
</dbReference>
<dbReference type="AlphaFoldDB" id="A0A8J7FMP4"/>
<evidence type="ECO:0000313" key="4">
    <source>
        <dbReference type="Proteomes" id="UP000608754"/>
    </source>
</evidence>
<proteinExistence type="predicted"/>
<comment type="caution">
    <text evidence="3">The sequence shown here is derived from an EMBL/GenBank/DDBJ whole genome shotgun (WGS) entry which is preliminary data.</text>
</comment>
<dbReference type="SUPFAM" id="SSF160574">
    <property type="entry name" value="BT0923-like"/>
    <property type="match status" value="1"/>
</dbReference>
<evidence type="ECO:0000313" key="3">
    <source>
        <dbReference type="EMBL" id="MBF0596790.1"/>
    </source>
</evidence>
<feature type="signal peptide" evidence="1">
    <location>
        <begin position="1"/>
        <end position="18"/>
    </location>
</feature>
<name>A0A8J7FMP4_9FLAO</name>
<sequence length="142" mass="16384">MKKIFSLLFITMSVMIFAQDQVIRFNQLPQASQNFITSYFGAKHVSAVIMDDDYFSKDYEVILNNGTKIEFDGDGAWKEIDGKRNAIPMGFVPKSISNYVKKSFPNAKIKKIEKKRFKYEVELTNGLDLEFNSKGQFTRIDD</sequence>
<reference evidence="3" key="1">
    <citation type="submission" date="2020-10" db="EMBL/GenBank/DDBJ databases">
        <authorList>
            <person name="Lu T."/>
            <person name="Wang Q."/>
            <person name="Han X."/>
        </authorList>
    </citation>
    <scope>NUCLEOTIDE SEQUENCE</scope>
    <source>
        <strain evidence="3">WQ 117</strain>
    </source>
</reference>
<accession>A0A8J7FMP4</accession>
<organism evidence="3 4">
    <name type="scientific">Faecalibacter rhinopitheci</name>
    <dbReference type="NCBI Taxonomy" id="2779678"/>
    <lineage>
        <taxon>Bacteria</taxon>
        <taxon>Pseudomonadati</taxon>
        <taxon>Bacteroidota</taxon>
        <taxon>Flavobacteriia</taxon>
        <taxon>Flavobacteriales</taxon>
        <taxon>Weeksellaceae</taxon>
        <taxon>Faecalibacter</taxon>
    </lineage>
</organism>
<protein>
    <submittedName>
        <fullName evidence="3">PepSY-like domain-containing protein</fullName>
    </submittedName>
</protein>
<dbReference type="InterPro" id="IPR021533">
    <property type="entry name" value="PepSY-like"/>
</dbReference>
<dbReference type="Gene3D" id="3.40.1420.30">
    <property type="match status" value="1"/>
</dbReference>
<dbReference type="Proteomes" id="UP000608754">
    <property type="component" value="Unassembled WGS sequence"/>
</dbReference>
<dbReference type="EMBL" id="JADGIK010000002">
    <property type="protein sequence ID" value="MBF0596790.1"/>
    <property type="molecule type" value="Genomic_DNA"/>
</dbReference>
<evidence type="ECO:0000256" key="1">
    <source>
        <dbReference type="SAM" id="SignalP"/>
    </source>
</evidence>
<feature type="chain" id="PRO_5035154306" evidence="1">
    <location>
        <begin position="19"/>
        <end position="142"/>
    </location>
</feature>
<gene>
    <name evidence="3" type="ORF">IM532_04895</name>
</gene>
<dbReference type="Pfam" id="PF11396">
    <property type="entry name" value="PepSY_like"/>
    <property type="match status" value="1"/>
</dbReference>
<evidence type="ECO:0000259" key="2">
    <source>
        <dbReference type="Pfam" id="PF11396"/>
    </source>
</evidence>
<keyword evidence="4" id="KW-1185">Reference proteome</keyword>
<feature type="domain" description="Putative beta-lactamase-inhibitor-like PepSY-like" evidence="2">
    <location>
        <begin position="57"/>
        <end position="138"/>
    </location>
</feature>